<evidence type="ECO:0000313" key="2">
    <source>
        <dbReference type="Proteomes" id="UP000547674"/>
    </source>
</evidence>
<reference evidence="1 2" key="1">
    <citation type="submission" date="2020-03" db="EMBL/GenBank/DDBJ databases">
        <title>Metabolic flexibility allows generalist bacteria to become dominant in a frequently disturbed ecosystem.</title>
        <authorList>
            <person name="Chen Y.-J."/>
            <person name="Leung P.M."/>
            <person name="Bay S.K."/>
            <person name="Hugenholtz P."/>
            <person name="Kessler A.J."/>
            <person name="Shelley G."/>
            <person name="Waite D.W."/>
            <person name="Cook P.L."/>
            <person name="Greening C."/>
        </authorList>
    </citation>
    <scope>NUCLEOTIDE SEQUENCE [LARGE SCALE GENOMIC DNA]</scope>
    <source>
        <strain evidence="1">SS_bin_28</strain>
    </source>
</reference>
<evidence type="ECO:0000313" key="1">
    <source>
        <dbReference type="EMBL" id="NNF05474.1"/>
    </source>
</evidence>
<protein>
    <submittedName>
        <fullName evidence="1">Uncharacterized protein</fullName>
    </submittedName>
</protein>
<name>A0A7Y2E597_UNCEI</name>
<dbReference type="EMBL" id="JABDJR010000060">
    <property type="protein sequence ID" value="NNF05474.1"/>
    <property type="molecule type" value="Genomic_DNA"/>
</dbReference>
<sequence>MNTSVPHSRALTLIRFGWVPKTNLDRPGAEATRSLRGITYQALSIGSKILLLGVVPEAGEKQMKTFVLALLLVGFAQTGVADEFGSHWFDGKAELDAYRITVNRYGQARTGHAVAIYVTEPFSESKRVKADRQREGDTFNALKLNLVRDFQTGIYDYNTMLSVFVRSDDFSLSKVSFSSAEWCGHVYEELLFYPGRVEGELFSYFENESESIDLGHPENGVSEDALFILLRGLRGEALAAGETMTVPFLPSPYVTRLTHKRLAWTQAEIKRRFENELVTVPAGSFETMVYDVSVADDGREGTFYVETAYPHRIVRWNLSPDTSAEMTGSMRVPYWSLNGNAHERYLKELGLE</sequence>
<dbReference type="AlphaFoldDB" id="A0A7Y2E597"/>
<comment type="caution">
    <text evidence="1">The sequence shown here is derived from an EMBL/GenBank/DDBJ whole genome shotgun (WGS) entry which is preliminary data.</text>
</comment>
<dbReference type="Proteomes" id="UP000547674">
    <property type="component" value="Unassembled WGS sequence"/>
</dbReference>
<accession>A0A7Y2E597</accession>
<gene>
    <name evidence="1" type="ORF">HKN21_01815</name>
</gene>
<organism evidence="1 2">
    <name type="scientific">Eiseniibacteriota bacterium</name>
    <dbReference type="NCBI Taxonomy" id="2212470"/>
    <lineage>
        <taxon>Bacteria</taxon>
        <taxon>Candidatus Eiseniibacteriota</taxon>
    </lineage>
</organism>
<proteinExistence type="predicted"/>